<gene>
    <name evidence="2" type="ORF">BC05F1_03165</name>
</gene>
<accession>A0A0P8WSW9</accession>
<evidence type="ECO:0000313" key="2">
    <source>
        <dbReference type="EMBL" id="SCC38413.1"/>
    </source>
</evidence>
<reference evidence="3" key="1">
    <citation type="submission" date="2016-08" db="EMBL/GenBank/DDBJ databases">
        <authorList>
            <person name="Loux V."/>
            <person name="Rue O."/>
        </authorList>
    </citation>
    <scope>NUCLEOTIDE SEQUENCE [LARGE SCALE GENOMIC DNA]</scope>
    <source>
        <strain evidence="3">INRA Bc05-F1</strain>
    </source>
</reference>
<organism evidence="2 3">
    <name type="scientific">Bacillus wiedmannii</name>
    <dbReference type="NCBI Taxonomy" id="1890302"/>
    <lineage>
        <taxon>Bacteria</taxon>
        <taxon>Bacillati</taxon>
        <taxon>Bacillota</taxon>
        <taxon>Bacilli</taxon>
        <taxon>Bacillales</taxon>
        <taxon>Bacillaceae</taxon>
        <taxon>Bacillus</taxon>
        <taxon>Bacillus cereus group</taxon>
    </lineage>
</organism>
<protein>
    <recommendedName>
        <fullName evidence="1">Imm33-like domain-containing protein</fullName>
    </recommendedName>
</protein>
<name>A0A0P8WSW9_9BACI</name>
<dbReference type="EMBL" id="FMBE01000013">
    <property type="protein sequence ID" value="SCC38413.1"/>
    <property type="molecule type" value="Genomic_DNA"/>
</dbReference>
<proteinExistence type="predicted"/>
<dbReference type="Proteomes" id="UP000196052">
    <property type="component" value="Unassembled WGS sequence"/>
</dbReference>
<sequence>MIAKNVLQQEEVYLQRSIGCDEGDSGWYIGPNNEEVSGELEIIYAHELLKMKPEIIEVLALPYNYLVVFEKDEMKVILNECDVDIWGDIDKK</sequence>
<dbReference type="Pfam" id="PF24719">
    <property type="entry name" value="Imm33-like"/>
    <property type="match status" value="1"/>
</dbReference>
<evidence type="ECO:0000313" key="3">
    <source>
        <dbReference type="Proteomes" id="UP000196052"/>
    </source>
</evidence>
<dbReference type="InterPro" id="IPR056509">
    <property type="entry name" value="Imm33-like"/>
</dbReference>
<dbReference type="AlphaFoldDB" id="A0A0P8WSW9"/>
<evidence type="ECO:0000259" key="1">
    <source>
        <dbReference type="Pfam" id="PF24719"/>
    </source>
</evidence>
<feature type="domain" description="Imm33-like" evidence="1">
    <location>
        <begin position="1"/>
        <end position="78"/>
    </location>
</feature>